<dbReference type="Proteomes" id="UP000822688">
    <property type="component" value="Chromosome 8"/>
</dbReference>
<proteinExistence type="predicted"/>
<organism evidence="1 2">
    <name type="scientific">Ceratodon purpureus</name>
    <name type="common">Fire moss</name>
    <name type="synonym">Dicranum purpureum</name>
    <dbReference type="NCBI Taxonomy" id="3225"/>
    <lineage>
        <taxon>Eukaryota</taxon>
        <taxon>Viridiplantae</taxon>
        <taxon>Streptophyta</taxon>
        <taxon>Embryophyta</taxon>
        <taxon>Bryophyta</taxon>
        <taxon>Bryophytina</taxon>
        <taxon>Bryopsida</taxon>
        <taxon>Dicranidae</taxon>
        <taxon>Pseudoditrichales</taxon>
        <taxon>Ditrichaceae</taxon>
        <taxon>Ceratodon</taxon>
    </lineage>
</organism>
<reference evidence="1" key="1">
    <citation type="submission" date="2020-06" db="EMBL/GenBank/DDBJ databases">
        <title>WGS assembly of Ceratodon purpureus strain R40.</title>
        <authorList>
            <person name="Carey S.B."/>
            <person name="Jenkins J."/>
            <person name="Shu S."/>
            <person name="Lovell J.T."/>
            <person name="Sreedasyam A."/>
            <person name="Maumus F."/>
            <person name="Tiley G.P."/>
            <person name="Fernandez-Pozo N."/>
            <person name="Barry K."/>
            <person name="Chen C."/>
            <person name="Wang M."/>
            <person name="Lipzen A."/>
            <person name="Daum C."/>
            <person name="Saski C.A."/>
            <person name="Payton A.C."/>
            <person name="Mcbreen J.C."/>
            <person name="Conrad R.E."/>
            <person name="Kollar L.M."/>
            <person name="Olsson S."/>
            <person name="Huttunen S."/>
            <person name="Landis J.B."/>
            <person name="Wickett N.J."/>
            <person name="Johnson M.G."/>
            <person name="Rensing S.A."/>
            <person name="Grimwood J."/>
            <person name="Schmutz J."/>
            <person name="Mcdaniel S.F."/>
        </authorList>
    </citation>
    <scope>NUCLEOTIDE SEQUENCE</scope>
    <source>
        <strain evidence="1">R40</strain>
    </source>
</reference>
<sequence>MEKGSSRNTLCRRLTRCEGCLCHEYDHIAGGETAVSNCQILQSRVNKSNKSLLVSNDLKRYSCDLKFTGEPSRRPVGPCL</sequence>
<dbReference type="EMBL" id="CM026429">
    <property type="protein sequence ID" value="KAG0564527.1"/>
    <property type="molecule type" value="Genomic_DNA"/>
</dbReference>
<dbReference type="PANTHER" id="PTHR33427">
    <property type="entry name" value="HNH ENDONUCLEASE"/>
    <property type="match status" value="1"/>
</dbReference>
<name>A0A8T0H147_CERPU</name>
<evidence type="ECO:0000313" key="1">
    <source>
        <dbReference type="EMBL" id="KAG0564527.1"/>
    </source>
</evidence>
<dbReference type="PANTHER" id="PTHR33427:SF1">
    <property type="entry name" value="F6A14.21 PROTEIN"/>
    <property type="match status" value="1"/>
</dbReference>
<dbReference type="AlphaFoldDB" id="A0A8T0H147"/>
<accession>A0A8T0H147</accession>
<comment type="caution">
    <text evidence="1">The sequence shown here is derived from an EMBL/GenBank/DDBJ whole genome shotgun (WGS) entry which is preliminary data.</text>
</comment>
<evidence type="ECO:0000313" key="2">
    <source>
        <dbReference type="Proteomes" id="UP000822688"/>
    </source>
</evidence>
<protein>
    <submittedName>
        <fullName evidence="1">Uncharacterized protein</fullName>
    </submittedName>
</protein>
<gene>
    <name evidence="1" type="ORF">KC19_8G117900</name>
</gene>
<keyword evidence="2" id="KW-1185">Reference proteome</keyword>